<organism evidence="1 2">
    <name type="scientific">Nocardiopsis rhodophaea</name>
    <dbReference type="NCBI Taxonomy" id="280238"/>
    <lineage>
        <taxon>Bacteria</taxon>
        <taxon>Bacillati</taxon>
        <taxon>Actinomycetota</taxon>
        <taxon>Actinomycetes</taxon>
        <taxon>Streptosporangiales</taxon>
        <taxon>Nocardiopsidaceae</taxon>
        <taxon>Nocardiopsis</taxon>
    </lineage>
</organism>
<keyword evidence="2" id="KW-1185">Reference proteome</keyword>
<evidence type="ECO:0000313" key="2">
    <source>
        <dbReference type="Proteomes" id="UP001501585"/>
    </source>
</evidence>
<protein>
    <submittedName>
        <fullName evidence="1">Uncharacterized protein</fullName>
    </submittedName>
</protein>
<proteinExistence type="predicted"/>
<dbReference type="EMBL" id="BAAAPC010000007">
    <property type="protein sequence ID" value="GAA1993766.1"/>
    <property type="molecule type" value="Genomic_DNA"/>
</dbReference>
<name>A0ABP5E9J0_9ACTN</name>
<reference evidence="2" key="1">
    <citation type="journal article" date="2019" name="Int. J. Syst. Evol. Microbiol.">
        <title>The Global Catalogue of Microorganisms (GCM) 10K type strain sequencing project: providing services to taxonomists for standard genome sequencing and annotation.</title>
        <authorList>
            <consortium name="The Broad Institute Genomics Platform"/>
            <consortium name="The Broad Institute Genome Sequencing Center for Infectious Disease"/>
            <person name="Wu L."/>
            <person name="Ma J."/>
        </authorList>
    </citation>
    <scope>NUCLEOTIDE SEQUENCE [LARGE SCALE GENOMIC DNA]</scope>
    <source>
        <strain evidence="2">JCM 15313</strain>
    </source>
</reference>
<accession>A0ABP5E9J0</accession>
<evidence type="ECO:0000313" key="1">
    <source>
        <dbReference type="EMBL" id="GAA1993766.1"/>
    </source>
</evidence>
<gene>
    <name evidence="1" type="ORF">GCM10009799_19660</name>
</gene>
<dbReference type="Proteomes" id="UP001501585">
    <property type="component" value="Unassembled WGS sequence"/>
</dbReference>
<comment type="caution">
    <text evidence="1">The sequence shown here is derived from an EMBL/GenBank/DDBJ whole genome shotgun (WGS) entry which is preliminary data.</text>
</comment>
<sequence>MIVTTHAALITAPFPGDMPRPWDRGRVVFPCGIEIPYRVRPSANPTTALTAYTGSGLRQHAAPEYGYRGALVFTF</sequence>